<dbReference type="PRINTS" id="PR01650">
    <property type="entry name" value="SECETRNLCASE"/>
</dbReference>
<keyword evidence="6 9" id="KW-1133">Transmembrane helix</keyword>
<keyword evidence="8 9" id="KW-0472">Membrane</keyword>
<dbReference type="NCBIfam" id="TIGR00964">
    <property type="entry name" value="secE_bact"/>
    <property type="match status" value="1"/>
</dbReference>
<evidence type="ECO:0000256" key="2">
    <source>
        <dbReference type="ARBA" id="ARBA00022448"/>
    </source>
</evidence>
<evidence type="ECO:0000256" key="6">
    <source>
        <dbReference type="ARBA" id="ARBA00022989"/>
    </source>
</evidence>
<comment type="subunit">
    <text evidence="9">Component of the Sec protein translocase complex. Heterotrimer consisting of SecY, SecE and SecG subunits. The heterotrimers can form oligomers, although 1 heterotrimer is thought to be able to translocate proteins. Interacts with the ribosome. Interacts with SecDF, and other proteins may be involved. Interacts with SecA.</text>
</comment>
<keyword evidence="7 9" id="KW-0811">Translocation</keyword>
<dbReference type="AlphaFoldDB" id="A0A9D1A9N8"/>
<evidence type="ECO:0000256" key="5">
    <source>
        <dbReference type="ARBA" id="ARBA00022927"/>
    </source>
</evidence>
<dbReference type="PANTHER" id="PTHR33910">
    <property type="entry name" value="PROTEIN TRANSLOCASE SUBUNIT SECE"/>
    <property type="match status" value="1"/>
</dbReference>
<dbReference type="EMBL" id="DVGD01000291">
    <property type="protein sequence ID" value="HIR10498.1"/>
    <property type="molecule type" value="Genomic_DNA"/>
</dbReference>
<comment type="subcellular location">
    <subcellularLocation>
        <location evidence="9">Cell membrane</location>
        <topology evidence="9">Single-pass membrane protein</topology>
    </subcellularLocation>
    <subcellularLocation>
        <location evidence="1">Membrane</location>
    </subcellularLocation>
</comment>
<comment type="function">
    <text evidence="9">Essential subunit of the Sec protein translocation channel SecYEG. Clamps together the 2 halves of SecY. May contact the channel plug during translocation.</text>
</comment>
<dbReference type="GO" id="GO:0065002">
    <property type="term" value="P:intracellular protein transmembrane transport"/>
    <property type="evidence" value="ECO:0007669"/>
    <property type="project" value="UniProtKB-UniRule"/>
</dbReference>
<dbReference type="Pfam" id="PF00584">
    <property type="entry name" value="SecE"/>
    <property type="match status" value="1"/>
</dbReference>
<proteinExistence type="inferred from homology"/>
<accession>A0A9D1A9N8</accession>
<evidence type="ECO:0000313" key="10">
    <source>
        <dbReference type="EMBL" id="HIR10498.1"/>
    </source>
</evidence>
<keyword evidence="4 9" id="KW-0812">Transmembrane</keyword>
<sequence length="78" mass="8838">MAEANKKENFFVRSGKRIGRWFREMRSELKKVVWPSKSQMINNTLVVLACVLVVGVFIWVFDAVVGLVVNGIITLIKG</sequence>
<keyword evidence="5 9" id="KW-0653">Protein transport</keyword>
<dbReference type="InterPro" id="IPR001901">
    <property type="entry name" value="Translocase_SecE/Sec61-g"/>
</dbReference>
<dbReference type="GO" id="GO:0008320">
    <property type="term" value="F:protein transmembrane transporter activity"/>
    <property type="evidence" value="ECO:0007669"/>
    <property type="project" value="UniProtKB-UniRule"/>
</dbReference>
<keyword evidence="3 9" id="KW-1003">Cell membrane</keyword>
<evidence type="ECO:0000256" key="4">
    <source>
        <dbReference type="ARBA" id="ARBA00022692"/>
    </source>
</evidence>
<gene>
    <name evidence="9 10" type="primary">secE</name>
    <name evidence="10" type="ORF">IAA70_08845</name>
</gene>
<dbReference type="PANTHER" id="PTHR33910:SF1">
    <property type="entry name" value="PROTEIN TRANSLOCASE SUBUNIT SECE"/>
    <property type="match status" value="1"/>
</dbReference>
<dbReference type="GO" id="GO:0005886">
    <property type="term" value="C:plasma membrane"/>
    <property type="evidence" value="ECO:0007669"/>
    <property type="project" value="UniProtKB-SubCell"/>
</dbReference>
<dbReference type="GO" id="GO:0009306">
    <property type="term" value="P:protein secretion"/>
    <property type="evidence" value="ECO:0007669"/>
    <property type="project" value="UniProtKB-UniRule"/>
</dbReference>
<dbReference type="Proteomes" id="UP000824258">
    <property type="component" value="Unassembled WGS sequence"/>
</dbReference>
<dbReference type="GO" id="GO:0043952">
    <property type="term" value="P:protein transport by the Sec complex"/>
    <property type="evidence" value="ECO:0007669"/>
    <property type="project" value="UniProtKB-UniRule"/>
</dbReference>
<dbReference type="GO" id="GO:0006605">
    <property type="term" value="P:protein targeting"/>
    <property type="evidence" value="ECO:0007669"/>
    <property type="project" value="UniProtKB-UniRule"/>
</dbReference>
<dbReference type="InterPro" id="IPR005807">
    <property type="entry name" value="SecE_bac"/>
</dbReference>
<evidence type="ECO:0000256" key="7">
    <source>
        <dbReference type="ARBA" id="ARBA00023010"/>
    </source>
</evidence>
<keyword evidence="2 9" id="KW-0813">Transport</keyword>
<evidence type="ECO:0000313" key="11">
    <source>
        <dbReference type="Proteomes" id="UP000824258"/>
    </source>
</evidence>
<name>A0A9D1A9N8_9FIRM</name>
<comment type="similarity">
    <text evidence="9">Belongs to the SecE/SEC61-gamma family.</text>
</comment>
<organism evidence="10 11">
    <name type="scientific">Candidatus Avoscillospira stercoripullorum</name>
    <dbReference type="NCBI Taxonomy" id="2840709"/>
    <lineage>
        <taxon>Bacteria</taxon>
        <taxon>Bacillati</taxon>
        <taxon>Bacillota</taxon>
        <taxon>Clostridia</taxon>
        <taxon>Eubacteriales</taxon>
        <taxon>Oscillospiraceae</taxon>
        <taxon>Oscillospiraceae incertae sedis</taxon>
        <taxon>Candidatus Avoscillospira</taxon>
    </lineage>
</organism>
<dbReference type="InterPro" id="IPR038379">
    <property type="entry name" value="SecE_sf"/>
</dbReference>
<evidence type="ECO:0000256" key="1">
    <source>
        <dbReference type="ARBA" id="ARBA00004370"/>
    </source>
</evidence>
<protein>
    <recommendedName>
        <fullName evidence="9">Protein translocase subunit SecE</fullName>
    </recommendedName>
</protein>
<comment type="caution">
    <text evidence="10">The sequence shown here is derived from an EMBL/GenBank/DDBJ whole genome shotgun (WGS) entry which is preliminary data.</text>
</comment>
<evidence type="ECO:0000256" key="3">
    <source>
        <dbReference type="ARBA" id="ARBA00022475"/>
    </source>
</evidence>
<feature type="transmembrane region" description="Helical" evidence="9">
    <location>
        <begin position="45"/>
        <end position="76"/>
    </location>
</feature>
<dbReference type="HAMAP" id="MF_00422">
    <property type="entry name" value="SecE"/>
    <property type="match status" value="1"/>
</dbReference>
<dbReference type="Gene3D" id="1.20.5.1030">
    <property type="entry name" value="Preprotein translocase secy subunit"/>
    <property type="match status" value="1"/>
</dbReference>
<evidence type="ECO:0000256" key="8">
    <source>
        <dbReference type="ARBA" id="ARBA00023136"/>
    </source>
</evidence>
<reference evidence="10" key="1">
    <citation type="submission" date="2020-10" db="EMBL/GenBank/DDBJ databases">
        <authorList>
            <person name="Gilroy R."/>
        </authorList>
    </citation>
    <scope>NUCLEOTIDE SEQUENCE</scope>
    <source>
        <strain evidence="10">ChiHjej9B8-7071</strain>
    </source>
</reference>
<reference evidence="10" key="2">
    <citation type="journal article" date="2021" name="PeerJ">
        <title>Extensive microbial diversity within the chicken gut microbiome revealed by metagenomics and culture.</title>
        <authorList>
            <person name="Gilroy R."/>
            <person name="Ravi A."/>
            <person name="Getino M."/>
            <person name="Pursley I."/>
            <person name="Horton D.L."/>
            <person name="Alikhan N.F."/>
            <person name="Baker D."/>
            <person name="Gharbi K."/>
            <person name="Hall N."/>
            <person name="Watson M."/>
            <person name="Adriaenssens E.M."/>
            <person name="Foster-Nyarko E."/>
            <person name="Jarju S."/>
            <person name="Secka A."/>
            <person name="Antonio M."/>
            <person name="Oren A."/>
            <person name="Chaudhuri R.R."/>
            <person name="La Ragione R."/>
            <person name="Hildebrand F."/>
            <person name="Pallen M.J."/>
        </authorList>
    </citation>
    <scope>NUCLEOTIDE SEQUENCE</scope>
    <source>
        <strain evidence="10">ChiHjej9B8-7071</strain>
    </source>
</reference>
<evidence type="ECO:0000256" key="9">
    <source>
        <dbReference type="HAMAP-Rule" id="MF_00422"/>
    </source>
</evidence>